<evidence type="ECO:0000256" key="4">
    <source>
        <dbReference type="SAM" id="Phobius"/>
    </source>
</evidence>
<dbReference type="OrthoDB" id="9758917at2"/>
<dbReference type="RefSeq" id="WP_092751433.1">
    <property type="nucleotide sequence ID" value="NZ_FOCG01000001.1"/>
</dbReference>
<evidence type="ECO:0000256" key="3">
    <source>
        <dbReference type="SAM" id="MobiDB-lite"/>
    </source>
</evidence>
<keyword evidence="2" id="KW-0378">Hydrolase</keyword>
<feature type="region of interest" description="Disordered" evidence="3">
    <location>
        <begin position="1"/>
        <end position="21"/>
    </location>
</feature>
<evidence type="ECO:0000256" key="2">
    <source>
        <dbReference type="ARBA" id="ARBA00022801"/>
    </source>
</evidence>
<dbReference type="AlphaFoldDB" id="A0A1H7ZEF5"/>
<evidence type="ECO:0000259" key="5">
    <source>
        <dbReference type="SMART" id="SM00228"/>
    </source>
</evidence>
<dbReference type="SUPFAM" id="SSF50494">
    <property type="entry name" value="Trypsin-like serine proteases"/>
    <property type="match status" value="1"/>
</dbReference>
<accession>A0A1H7ZEF5</accession>
<dbReference type="Proteomes" id="UP000199158">
    <property type="component" value="Unassembled WGS sequence"/>
</dbReference>
<dbReference type="EMBL" id="FOCG01000001">
    <property type="protein sequence ID" value="SEM55918.1"/>
    <property type="molecule type" value="Genomic_DNA"/>
</dbReference>
<dbReference type="Pfam" id="PF13365">
    <property type="entry name" value="Trypsin_2"/>
    <property type="match status" value="1"/>
</dbReference>
<dbReference type="PANTHER" id="PTHR43343:SF3">
    <property type="entry name" value="PROTEASE DO-LIKE 8, CHLOROPLASTIC"/>
    <property type="match status" value="1"/>
</dbReference>
<dbReference type="InterPro" id="IPR001940">
    <property type="entry name" value="Peptidase_S1C"/>
</dbReference>
<gene>
    <name evidence="6" type="ORF">SAMN05216180_0572</name>
</gene>
<feature type="domain" description="PDZ" evidence="5">
    <location>
        <begin position="293"/>
        <end position="401"/>
    </location>
</feature>
<evidence type="ECO:0000313" key="7">
    <source>
        <dbReference type="Proteomes" id="UP000199158"/>
    </source>
</evidence>
<dbReference type="Gene3D" id="2.30.42.10">
    <property type="match status" value="1"/>
</dbReference>
<feature type="compositionally biased region" description="Basic and acidic residues" evidence="3">
    <location>
        <begin position="432"/>
        <end position="441"/>
    </location>
</feature>
<keyword evidence="4" id="KW-0812">Transmembrane</keyword>
<feature type="compositionally biased region" description="Polar residues" evidence="3">
    <location>
        <begin position="1"/>
        <end position="10"/>
    </location>
</feature>
<dbReference type="Pfam" id="PF13180">
    <property type="entry name" value="PDZ_2"/>
    <property type="match status" value="1"/>
</dbReference>
<sequence length="465" mass="49578">MPESFENNQAGEPFDENSISNEVQNTPLEQPTLAKPRKHTLKVIGIVAGSIVCICVLTLAVFGAISALNYYKGITTRHSSEMAETPYKGLALNSKPQTDQEKSTTFAAFSSEAAAQKALPSVVTIKVKISMMGETLSGVGSGIIMEKDGYIITNAHVVDYADTIKVVLDGGKGDYKAEIVGVDRRTDLAVIKIDAENIGLELTPAEMGNSADVKVGERILIIGTPQSEDFAGSVTQGIISGLNRSVSSGNTLYSGAIQVDAAINRGNSGGALVNSYGQVIGINSAKLIDIGTEGLGFSIPISDAKPIIDDLMNHGKVMGRVCLGITAHEVTEEMARIKRMPVGLYVEALREGSNLSEKGVLIGDVITGLDGKAVASFKDVKDAIKGKKAEDSIKLKINRYNTDTNENEFLDITAALIEDEDEPNLMDLYKDLFPDGKGGEDESKDIEEIPPETDVLRSPEQVLAL</sequence>
<organism evidence="6 7">
    <name type="scientific">Hydrogenoanaerobacterium saccharovorans</name>
    <dbReference type="NCBI Taxonomy" id="474960"/>
    <lineage>
        <taxon>Bacteria</taxon>
        <taxon>Bacillati</taxon>
        <taxon>Bacillota</taxon>
        <taxon>Clostridia</taxon>
        <taxon>Eubacteriales</taxon>
        <taxon>Oscillospiraceae</taxon>
        <taxon>Hydrogenoanaerobacterium</taxon>
    </lineage>
</organism>
<keyword evidence="4" id="KW-1133">Transmembrane helix</keyword>
<keyword evidence="7" id="KW-1185">Reference proteome</keyword>
<name>A0A1H7ZEF5_9FIRM</name>
<evidence type="ECO:0000313" key="6">
    <source>
        <dbReference type="EMBL" id="SEM55918.1"/>
    </source>
</evidence>
<reference evidence="6 7" key="1">
    <citation type="submission" date="2016-10" db="EMBL/GenBank/DDBJ databases">
        <authorList>
            <person name="de Groot N.N."/>
        </authorList>
    </citation>
    <scope>NUCLEOTIDE SEQUENCE [LARGE SCALE GENOMIC DNA]</scope>
    <source>
        <strain evidence="6 7">CGMCC 1.5070</strain>
    </source>
</reference>
<keyword evidence="1 6" id="KW-0645">Protease</keyword>
<dbReference type="PRINTS" id="PR00834">
    <property type="entry name" value="PROTEASES2C"/>
</dbReference>
<dbReference type="SUPFAM" id="SSF50156">
    <property type="entry name" value="PDZ domain-like"/>
    <property type="match status" value="1"/>
</dbReference>
<dbReference type="PANTHER" id="PTHR43343">
    <property type="entry name" value="PEPTIDASE S12"/>
    <property type="match status" value="1"/>
</dbReference>
<feature type="transmembrane region" description="Helical" evidence="4">
    <location>
        <begin position="43"/>
        <end position="71"/>
    </location>
</feature>
<dbReference type="GO" id="GO:0006508">
    <property type="term" value="P:proteolysis"/>
    <property type="evidence" value="ECO:0007669"/>
    <property type="project" value="UniProtKB-KW"/>
</dbReference>
<keyword evidence="4" id="KW-0472">Membrane</keyword>
<proteinExistence type="predicted"/>
<dbReference type="InterPro" id="IPR009003">
    <property type="entry name" value="Peptidase_S1_PA"/>
</dbReference>
<dbReference type="InterPro" id="IPR051201">
    <property type="entry name" value="Chloro_Bact_Ser_Proteases"/>
</dbReference>
<dbReference type="InterPro" id="IPR036034">
    <property type="entry name" value="PDZ_sf"/>
</dbReference>
<evidence type="ECO:0000256" key="1">
    <source>
        <dbReference type="ARBA" id="ARBA00022670"/>
    </source>
</evidence>
<dbReference type="GO" id="GO:0004252">
    <property type="term" value="F:serine-type endopeptidase activity"/>
    <property type="evidence" value="ECO:0007669"/>
    <property type="project" value="InterPro"/>
</dbReference>
<dbReference type="InterPro" id="IPR001478">
    <property type="entry name" value="PDZ"/>
</dbReference>
<dbReference type="SMART" id="SM00228">
    <property type="entry name" value="PDZ"/>
    <property type="match status" value="1"/>
</dbReference>
<dbReference type="Gene3D" id="2.40.10.120">
    <property type="match status" value="1"/>
</dbReference>
<protein>
    <submittedName>
        <fullName evidence="6">Serine protease Do</fullName>
    </submittedName>
</protein>
<feature type="compositionally biased region" description="Acidic residues" evidence="3">
    <location>
        <begin position="442"/>
        <end position="451"/>
    </location>
</feature>
<dbReference type="STRING" id="474960.SAMN05216180_0572"/>
<feature type="region of interest" description="Disordered" evidence="3">
    <location>
        <begin position="432"/>
        <end position="465"/>
    </location>
</feature>